<name>A0A7R8VGH2_TIMDO</name>
<dbReference type="InterPro" id="IPR056319">
    <property type="entry name" value="NOMO_7th"/>
</dbReference>
<evidence type="ECO:0000256" key="1">
    <source>
        <dbReference type="ARBA" id="ARBA00022729"/>
    </source>
</evidence>
<reference evidence="7" key="1">
    <citation type="submission" date="2020-11" db="EMBL/GenBank/DDBJ databases">
        <authorList>
            <person name="Tran Van P."/>
        </authorList>
    </citation>
    <scope>NUCLEOTIDE SEQUENCE</scope>
</reference>
<dbReference type="EMBL" id="OA566011">
    <property type="protein sequence ID" value="CAD7198119.1"/>
    <property type="molecule type" value="Genomic_DNA"/>
</dbReference>
<dbReference type="PANTHER" id="PTHR23303:SF14">
    <property type="entry name" value="BOS COMPLEX SUBUNIT NOMO1-RELATED"/>
    <property type="match status" value="1"/>
</dbReference>
<feature type="domain" description="NOMO second beta-sandwich" evidence="4">
    <location>
        <begin position="274"/>
        <end position="334"/>
    </location>
</feature>
<gene>
    <name evidence="7" type="ORF">TDIB3V08_LOCUS4408</name>
</gene>
<feature type="coiled-coil region" evidence="2">
    <location>
        <begin position="534"/>
        <end position="584"/>
    </location>
</feature>
<dbReference type="Gene3D" id="2.60.40.10">
    <property type="entry name" value="Immunoglobulins"/>
    <property type="match status" value="1"/>
</dbReference>
<dbReference type="PANTHER" id="PTHR23303">
    <property type="entry name" value="CARBOXYPEPTIDASE REGULATORY REGION-CONTAINING"/>
    <property type="match status" value="1"/>
</dbReference>
<protein>
    <recommendedName>
        <fullName evidence="8">Nodal modulator 1</fullName>
    </recommendedName>
</protein>
<dbReference type="InterPro" id="IPR056190">
    <property type="entry name" value="NOMO_5th"/>
</dbReference>
<dbReference type="AlphaFoldDB" id="A0A7R8VGH2"/>
<accession>A0A7R8VGH2</accession>
<dbReference type="Pfam" id="PF23141">
    <property type="entry name" value="Ig_NOMO"/>
    <property type="match status" value="1"/>
</dbReference>
<dbReference type="Pfam" id="PF23194">
    <property type="entry name" value="NOMO_5th"/>
    <property type="match status" value="1"/>
</dbReference>
<feature type="domain" description="NOMO fifth transthyretin-like" evidence="6">
    <location>
        <begin position="24"/>
        <end position="87"/>
    </location>
</feature>
<feature type="region of interest" description="Disordered" evidence="3">
    <location>
        <begin position="150"/>
        <end position="172"/>
    </location>
</feature>
<evidence type="ECO:0000259" key="4">
    <source>
        <dbReference type="Pfam" id="PF22904"/>
    </source>
</evidence>
<dbReference type="SUPFAM" id="SSF49452">
    <property type="entry name" value="Starch-binding domain-like"/>
    <property type="match status" value="1"/>
</dbReference>
<sequence length="584" mass="65691">MSWTPLILFTVIVGDEEGCHYIIETKKDTISNSARVLSIHKVGSRDLIEVKSDPVVGEFCHFLEVGQYEIAVKVSEKEKNMGLQPKQRRFNFRWLNNIFTTIIFTRGSLTFRFESSPFNRQVLLSSTDEDGEIEPLLLNPDLTVKCCTLGPEQPGGGWSEPQQKPGQVQTRDRRLAKAKTNRLVTGLGHLAASMKGGGVSPNTASSEPQTLAQLNVDFVMECISGLLFHPLVKNITVVDGPVLSGIEFIQLKVQVFGKITNIPESGNVFPNIPVSLKMIQYDQTEEIVTLLKTHAKDGAYSFDNILPGKYEVTVEKNEWCWESTSYIIDVNSLESTVPIFVQTGFTVTFVSSHDTEVLYNLKTSHDIDQSSHKIFVKSGITKVCVSKAGVYEFKPLGCHGYTQPVFHWNSAAMPVSPVKLTAISHTVGGHVISSENVSDIYINVVFGENKKIKTSILRGPRIGITALLKHFGMFNYYTTFRGHRPNLAWLGQFIKRRGLFGCVVVLADSLSLDARTVKWGARKRYHEHLEMKKQDRIEEDKKKAENRKLDIQVKDLEGKRKKLMMATEEKREAIEVELQELKKK</sequence>
<dbReference type="InterPro" id="IPR051417">
    <property type="entry name" value="SDr/BOS_complex"/>
</dbReference>
<keyword evidence="2" id="KW-0175">Coiled coil</keyword>
<feature type="domain" description="NOMO seventh transthyretin-like" evidence="5">
    <location>
        <begin position="347"/>
        <end position="422"/>
    </location>
</feature>
<organism evidence="7">
    <name type="scientific">Timema douglasi</name>
    <name type="common">Walking stick</name>
    <dbReference type="NCBI Taxonomy" id="61478"/>
    <lineage>
        <taxon>Eukaryota</taxon>
        <taxon>Metazoa</taxon>
        <taxon>Ecdysozoa</taxon>
        <taxon>Arthropoda</taxon>
        <taxon>Hexapoda</taxon>
        <taxon>Insecta</taxon>
        <taxon>Pterygota</taxon>
        <taxon>Neoptera</taxon>
        <taxon>Polyneoptera</taxon>
        <taxon>Phasmatodea</taxon>
        <taxon>Timematodea</taxon>
        <taxon>Timematoidea</taxon>
        <taxon>Timematidae</taxon>
        <taxon>Timema</taxon>
    </lineage>
</organism>
<evidence type="ECO:0000259" key="5">
    <source>
        <dbReference type="Pfam" id="PF23141"/>
    </source>
</evidence>
<evidence type="ECO:0008006" key="8">
    <source>
        <dbReference type="Google" id="ProtNLM"/>
    </source>
</evidence>
<evidence type="ECO:0000256" key="3">
    <source>
        <dbReference type="SAM" id="MobiDB-lite"/>
    </source>
</evidence>
<dbReference type="GO" id="GO:0030246">
    <property type="term" value="F:carbohydrate binding"/>
    <property type="evidence" value="ECO:0007669"/>
    <property type="project" value="InterPro"/>
</dbReference>
<evidence type="ECO:0000259" key="6">
    <source>
        <dbReference type="Pfam" id="PF23194"/>
    </source>
</evidence>
<dbReference type="GO" id="GO:0005789">
    <property type="term" value="C:endoplasmic reticulum membrane"/>
    <property type="evidence" value="ECO:0007669"/>
    <property type="project" value="TreeGrafter"/>
</dbReference>
<feature type="compositionally biased region" description="Polar residues" evidence="3">
    <location>
        <begin position="160"/>
        <end position="169"/>
    </location>
</feature>
<keyword evidence="1" id="KW-0732">Signal</keyword>
<dbReference type="InterPro" id="IPR013783">
    <property type="entry name" value="Ig-like_fold"/>
</dbReference>
<proteinExistence type="predicted"/>
<dbReference type="InterPro" id="IPR055074">
    <property type="entry name" value="NOMO1-3_2nd"/>
</dbReference>
<dbReference type="InterPro" id="IPR013784">
    <property type="entry name" value="Carb-bd-like_fold"/>
</dbReference>
<dbReference type="Pfam" id="PF22904">
    <property type="entry name" value="NOMO1-like_2nd"/>
    <property type="match status" value="1"/>
</dbReference>
<evidence type="ECO:0000256" key="2">
    <source>
        <dbReference type="SAM" id="Coils"/>
    </source>
</evidence>
<evidence type="ECO:0000313" key="7">
    <source>
        <dbReference type="EMBL" id="CAD7198119.1"/>
    </source>
</evidence>